<dbReference type="RefSeq" id="WP_289411116.1">
    <property type="nucleotide sequence ID" value="NZ_JAUCDY010000010.1"/>
</dbReference>
<dbReference type="InterPro" id="IPR013321">
    <property type="entry name" value="Arc_rbn_hlx_hlx"/>
</dbReference>
<accession>A0ABT7SQE6</accession>
<comment type="caution">
    <text evidence="2">The sequence shown here is derived from an EMBL/GenBank/DDBJ whole genome shotgun (WGS) entry which is preliminary data.</text>
</comment>
<dbReference type="InterPro" id="IPR010985">
    <property type="entry name" value="Ribbon_hlx_hlx"/>
</dbReference>
<feature type="domain" description="Antitoxin FitA-like ribbon-helix-helix" evidence="1">
    <location>
        <begin position="5"/>
        <end position="42"/>
    </location>
</feature>
<name>A0ABT7SQE6_9GAMM</name>
<dbReference type="GO" id="GO:0003677">
    <property type="term" value="F:DNA binding"/>
    <property type="evidence" value="ECO:0007669"/>
    <property type="project" value="UniProtKB-KW"/>
</dbReference>
<gene>
    <name evidence="2" type="ORF">QEZ41_09020</name>
</gene>
<evidence type="ECO:0000313" key="2">
    <source>
        <dbReference type="EMBL" id="MDM7858412.1"/>
    </source>
</evidence>
<dbReference type="Gene3D" id="1.10.1220.10">
    <property type="entry name" value="Met repressor-like"/>
    <property type="match status" value="1"/>
</dbReference>
<sequence>MGVRAVTVRDVPEEVHRAIRVRAAQHGRSLQAEMLAIFEQAVKPEGRVKLGNLLGEIGREVKLTDEEAAGFERDHSPARAANF</sequence>
<evidence type="ECO:0000313" key="3">
    <source>
        <dbReference type="Proteomes" id="UP001241056"/>
    </source>
</evidence>
<dbReference type="EMBL" id="JAUCDY010000010">
    <property type="protein sequence ID" value="MDM7858412.1"/>
    <property type="molecule type" value="Genomic_DNA"/>
</dbReference>
<dbReference type="Pfam" id="PF22513">
    <property type="entry name" value="FitA-like_RHH"/>
    <property type="match status" value="1"/>
</dbReference>
<reference evidence="2 3" key="1">
    <citation type="submission" date="2023-06" db="EMBL/GenBank/DDBJ databases">
        <title>Thiopseudomonas sp. CY1220 draft genome sequence.</title>
        <authorList>
            <person name="Zhao G."/>
            <person name="An M."/>
        </authorList>
    </citation>
    <scope>NUCLEOTIDE SEQUENCE [LARGE SCALE GENOMIC DNA]</scope>
    <source>
        <strain evidence="2 3">CY1220</strain>
    </source>
</reference>
<keyword evidence="3" id="KW-1185">Reference proteome</keyword>
<evidence type="ECO:0000259" key="1">
    <source>
        <dbReference type="Pfam" id="PF22513"/>
    </source>
</evidence>
<organism evidence="2 3">
    <name type="scientific">Thiopseudomonas acetoxidans</name>
    <dbReference type="NCBI Taxonomy" id="3041622"/>
    <lineage>
        <taxon>Bacteria</taxon>
        <taxon>Pseudomonadati</taxon>
        <taxon>Pseudomonadota</taxon>
        <taxon>Gammaproteobacteria</taxon>
        <taxon>Pseudomonadales</taxon>
        <taxon>Pseudomonadaceae</taxon>
        <taxon>Thiopseudomonas</taxon>
    </lineage>
</organism>
<dbReference type="InterPro" id="IPR053853">
    <property type="entry name" value="FitA-like_RHH"/>
</dbReference>
<dbReference type="SUPFAM" id="SSF47598">
    <property type="entry name" value="Ribbon-helix-helix"/>
    <property type="match status" value="1"/>
</dbReference>
<dbReference type="Proteomes" id="UP001241056">
    <property type="component" value="Unassembled WGS sequence"/>
</dbReference>
<proteinExistence type="predicted"/>
<keyword evidence="2" id="KW-0238">DNA-binding</keyword>
<protein>
    <submittedName>
        <fullName evidence="2">Arc family DNA-binding protein</fullName>
    </submittedName>
</protein>